<feature type="non-terminal residue" evidence="1">
    <location>
        <position position="1"/>
    </location>
</feature>
<dbReference type="Proteomes" id="UP001150266">
    <property type="component" value="Unassembled WGS sequence"/>
</dbReference>
<dbReference type="EMBL" id="JAOTPV010000002">
    <property type="protein sequence ID" value="KAJ4487531.1"/>
    <property type="molecule type" value="Genomic_DNA"/>
</dbReference>
<feature type="non-terminal residue" evidence="1">
    <location>
        <position position="100"/>
    </location>
</feature>
<keyword evidence="3" id="KW-1185">Reference proteome</keyword>
<sequence length="100" mass="10889">AEKPQIITKASLAGTRRIRDSDVGQNHFELLLHGGKRLHSSIMNGIAAKIQEDSESLGESPSFCVFSSWLCPLVQGKAENKLTGTFKMHAQHVMSSLGLI</sequence>
<gene>
    <name evidence="1" type="ORF">J3R30DRAFT_3218189</name>
    <name evidence="2" type="ORF">J3R30DRAFT_3233756</name>
</gene>
<organism evidence="1 3">
    <name type="scientific">Lentinula aciculospora</name>
    <dbReference type="NCBI Taxonomy" id="153920"/>
    <lineage>
        <taxon>Eukaryota</taxon>
        <taxon>Fungi</taxon>
        <taxon>Dikarya</taxon>
        <taxon>Basidiomycota</taxon>
        <taxon>Agaricomycotina</taxon>
        <taxon>Agaricomycetes</taxon>
        <taxon>Agaricomycetidae</taxon>
        <taxon>Agaricales</taxon>
        <taxon>Marasmiineae</taxon>
        <taxon>Omphalotaceae</taxon>
        <taxon>Lentinula</taxon>
    </lineage>
</organism>
<evidence type="ECO:0000313" key="3">
    <source>
        <dbReference type="Proteomes" id="UP001150266"/>
    </source>
</evidence>
<protein>
    <submittedName>
        <fullName evidence="1">Uncharacterized protein</fullName>
    </submittedName>
</protein>
<dbReference type="OrthoDB" id="2992610at2759"/>
<accession>A0A9W9ART9</accession>
<comment type="caution">
    <text evidence="1">The sequence shown here is derived from an EMBL/GenBank/DDBJ whole genome shotgun (WGS) entry which is preliminary data.</text>
</comment>
<name>A0A9W9ART9_9AGAR</name>
<proteinExistence type="predicted"/>
<dbReference type="EMBL" id="JAOTPV010000002">
    <property type="protein sequence ID" value="KAJ4488532.1"/>
    <property type="molecule type" value="Genomic_DNA"/>
</dbReference>
<reference evidence="1" key="1">
    <citation type="submission" date="2022-08" db="EMBL/GenBank/DDBJ databases">
        <title>A Global Phylogenomic Analysis of the Shiitake Genus Lentinula.</title>
        <authorList>
            <consortium name="DOE Joint Genome Institute"/>
            <person name="Sierra-Patev S."/>
            <person name="Min B."/>
            <person name="Naranjo-Ortiz M."/>
            <person name="Looney B."/>
            <person name="Konkel Z."/>
            <person name="Slot J.C."/>
            <person name="Sakamoto Y."/>
            <person name="Steenwyk J.L."/>
            <person name="Rokas A."/>
            <person name="Carro J."/>
            <person name="Camarero S."/>
            <person name="Ferreira P."/>
            <person name="Molpeceres G."/>
            <person name="Ruiz-Duenas F.J."/>
            <person name="Serrano A."/>
            <person name="Henrissat B."/>
            <person name="Drula E."/>
            <person name="Hughes K.W."/>
            <person name="Mata J.L."/>
            <person name="Ishikawa N.K."/>
            <person name="Vargas-Isla R."/>
            <person name="Ushijima S."/>
            <person name="Smith C.A."/>
            <person name="Ahrendt S."/>
            <person name="Andreopoulos W."/>
            <person name="He G."/>
            <person name="Labutti K."/>
            <person name="Lipzen A."/>
            <person name="Ng V."/>
            <person name="Riley R."/>
            <person name="Sandor L."/>
            <person name="Barry K."/>
            <person name="Martinez A.T."/>
            <person name="Xiao Y."/>
            <person name="Gibbons J.G."/>
            <person name="Terashima K."/>
            <person name="Grigoriev I.V."/>
            <person name="Hibbett D.S."/>
        </authorList>
    </citation>
    <scope>NUCLEOTIDE SEQUENCE</scope>
    <source>
        <strain evidence="1">JLM2183</strain>
    </source>
</reference>
<evidence type="ECO:0000313" key="1">
    <source>
        <dbReference type="EMBL" id="KAJ4487531.1"/>
    </source>
</evidence>
<evidence type="ECO:0000313" key="2">
    <source>
        <dbReference type="EMBL" id="KAJ4488532.1"/>
    </source>
</evidence>
<dbReference type="AlphaFoldDB" id="A0A9W9ART9"/>